<proteinExistence type="predicted"/>
<evidence type="ECO:0000313" key="2">
    <source>
        <dbReference type="Proteomes" id="UP001059401"/>
    </source>
</evidence>
<protein>
    <submittedName>
        <fullName evidence="1">Uncharacterized protein</fullName>
    </submittedName>
</protein>
<sequence length="129" mass="15292">MKKIDYWDLADSERLYYTSVNEAVEEILKKLQEEEKEIPSVLTLTGFTKMKPDVKNEAICVLNNFLESLDWTFSYYDDVATEPTGRMKKAALRFVKEVLKDYEVSNYEPVCTKDVNIKQWIKRHPDWDK</sequence>
<gene>
    <name evidence="1" type="ORF">E4N76_00355</name>
</gene>
<keyword evidence="2" id="KW-1185">Reference proteome</keyword>
<dbReference type="RefSeq" id="WP_255805601.1">
    <property type="nucleotide sequence ID" value="NZ_CP038802.1"/>
</dbReference>
<dbReference type="EMBL" id="CP038802">
    <property type="protein sequence ID" value="UTY27602.1"/>
    <property type="molecule type" value="Genomic_DNA"/>
</dbReference>
<organism evidence="1 2">
    <name type="scientific">Treponema putidum</name>
    <dbReference type="NCBI Taxonomy" id="221027"/>
    <lineage>
        <taxon>Bacteria</taxon>
        <taxon>Pseudomonadati</taxon>
        <taxon>Spirochaetota</taxon>
        <taxon>Spirochaetia</taxon>
        <taxon>Spirochaetales</taxon>
        <taxon>Treponemataceae</taxon>
        <taxon>Treponema</taxon>
    </lineage>
</organism>
<evidence type="ECO:0000313" key="1">
    <source>
        <dbReference type="EMBL" id="UTY27602.1"/>
    </source>
</evidence>
<accession>A0ABY5HUA5</accession>
<reference evidence="1" key="1">
    <citation type="submission" date="2019-04" db="EMBL/GenBank/DDBJ databases">
        <title>Whole genome sequencing of oral phylogroup 2 treponemes.</title>
        <authorList>
            <person name="Chan Y."/>
            <person name="Zeng H.H."/>
            <person name="Yu X.L."/>
            <person name="Leung W.K."/>
            <person name="Watt R.M."/>
        </authorList>
    </citation>
    <scope>NUCLEOTIDE SEQUENCE</scope>
    <source>
        <strain evidence="1">OMZ 847</strain>
    </source>
</reference>
<name>A0ABY5HUA5_9SPIR</name>
<dbReference type="Proteomes" id="UP001059401">
    <property type="component" value="Chromosome"/>
</dbReference>